<keyword evidence="1" id="KW-0812">Transmembrane</keyword>
<feature type="transmembrane region" description="Helical" evidence="1">
    <location>
        <begin position="187"/>
        <end position="209"/>
    </location>
</feature>
<dbReference type="EMBL" id="JAGGMQ010000001">
    <property type="protein sequence ID" value="MBP2170829.1"/>
    <property type="molecule type" value="Genomic_DNA"/>
</dbReference>
<gene>
    <name evidence="2" type="ORF">J2125_004021</name>
</gene>
<dbReference type="InterPro" id="IPR010699">
    <property type="entry name" value="DUF1275"/>
</dbReference>
<dbReference type="PANTHER" id="PTHR37314">
    <property type="entry name" value="SLR0142 PROTEIN"/>
    <property type="match status" value="1"/>
</dbReference>
<keyword evidence="1" id="KW-1133">Transmembrane helix</keyword>
<name>A0ABS4PDW6_9GAMM</name>
<keyword evidence="1" id="KW-0472">Membrane</keyword>
<feature type="transmembrane region" description="Helical" evidence="1">
    <location>
        <begin position="94"/>
        <end position="112"/>
    </location>
</feature>
<reference evidence="3" key="1">
    <citation type="submission" date="2023-07" db="EMBL/GenBank/DDBJ databases">
        <title>Genome mining of underrepresented organisms for secondary metabolites.</title>
        <authorList>
            <person name="D'Agostino P.M."/>
        </authorList>
    </citation>
    <scope>NUCLEOTIDE SEQUENCE [LARGE SCALE GENOMIC DNA]</scope>
    <source>
        <strain evidence="3">WS4403</strain>
    </source>
</reference>
<evidence type="ECO:0000313" key="3">
    <source>
        <dbReference type="Proteomes" id="UP001195624"/>
    </source>
</evidence>
<comment type="caution">
    <text evidence="2">The sequence shown here is derived from an EMBL/GenBank/DDBJ whole genome shotgun (WGS) entry which is preliminary data.</text>
</comment>
<feature type="transmembrane region" description="Helical" evidence="1">
    <location>
        <begin position="153"/>
        <end position="175"/>
    </location>
</feature>
<dbReference type="Pfam" id="PF06912">
    <property type="entry name" value="DUF1275"/>
    <property type="match status" value="1"/>
</dbReference>
<organism evidence="2 3">
    <name type="scientific">Winslowiella toletana</name>
    <dbReference type="NCBI Taxonomy" id="92490"/>
    <lineage>
        <taxon>Bacteria</taxon>
        <taxon>Pseudomonadati</taxon>
        <taxon>Pseudomonadota</taxon>
        <taxon>Gammaproteobacteria</taxon>
        <taxon>Enterobacterales</taxon>
        <taxon>Erwiniaceae</taxon>
        <taxon>Winslowiella</taxon>
    </lineage>
</organism>
<sequence length="244" mass="26324">MLIKKKKTRSHTEDRSLALFLATSAGVLNAMAFGAFGFFPSHMTGNASQISTEVPGAEYHDLLFLAVLITAFIVGSTTARLLVITGLKRNLRTIFCLILLAEGVILTLTSLFETVFYSSKNNGEVLVLLGFLMGIHNSTSTQLSNGRVRSTHVTGTLTDAGIAFGSYLSSFVSAVKAGERHFYQKQLHTHLTTIASFLTGCIAGFLLFSSFGFRAMIPLGLVLVLVALSTIAMTLHTTKARKII</sequence>
<evidence type="ECO:0000313" key="2">
    <source>
        <dbReference type="EMBL" id="MBP2170829.1"/>
    </source>
</evidence>
<dbReference type="Proteomes" id="UP001195624">
    <property type="component" value="Unassembled WGS sequence"/>
</dbReference>
<proteinExistence type="predicted"/>
<evidence type="ECO:0000256" key="1">
    <source>
        <dbReference type="SAM" id="Phobius"/>
    </source>
</evidence>
<dbReference type="PANTHER" id="PTHR37314:SF4">
    <property type="entry name" value="UPF0700 TRANSMEMBRANE PROTEIN YOAK"/>
    <property type="match status" value="1"/>
</dbReference>
<protein>
    <submittedName>
        <fullName evidence="2">Uncharacterized membrane protein YoaK (UPF0700 family)</fullName>
    </submittedName>
</protein>
<keyword evidence="3" id="KW-1185">Reference proteome</keyword>
<feature type="transmembrane region" description="Helical" evidence="1">
    <location>
        <begin position="215"/>
        <end position="235"/>
    </location>
</feature>
<accession>A0ABS4PDW6</accession>
<dbReference type="RefSeq" id="WP_017801749.1">
    <property type="nucleotide sequence ID" value="NZ_JAGGMQ010000001.1"/>
</dbReference>
<feature type="transmembrane region" description="Helical" evidence="1">
    <location>
        <begin position="62"/>
        <end position="82"/>
    </location>
</feature>